<feature type="domain" description="MnmC-like methyltransferase" evidence="1">
    <location>
        <begin position="118"/>
        <end position="249"/>
    </location>
</feature>
<dbReference type="InterPro" id="IPR008471">
    <property type="entry name" value="MnmC-like_methylTransf"/>
</dbReference>
<name>A0A5E8H1C5_ROSAD</name>
<dbReference type="NCBIfam" id="NF033855">
    <property type="entry name" value="tRNA_MNMC2"/>
    <property type="match status" value="1"/>
</dbReference>
<dbReference type="GO" id="GO:0004808">
    <property type="term" value="F:tRNA (5-methylaminomethyl-2-thiouridylate)(34)-methyltransferase activity"/>
    <property type="evidence" value="ECO:0007669"/>
    <property type="project" value="InterPro"/>
</dbReference>
<evidence type="ECO:0000313" key="3">
    <source>
        <dbReference type="Proteomes" id="UP000004703"/>
    </source>
</evidence>
<evidence type="ECO:0000313" key="2">
    <source>
        <dbReference type="EMBL" id="EEE45730.1"/>
    </source>
</evidence>
<dbReference type="PANTHER" id="PTHR39963">
    <property type="entry name" value="SLL0983 PROTEIN"/>
    <property type="match status" value="1"/>
</dbReference>
<accession>A0A5E8H1C5</accession>
<dbReference type="SUPFAM" id="SSF53335">
    <property type="entry name" value="S-adenosyl-L-methionine-dependent methyltransferases"/>
    <property type="match status" value="1"/>
</dbReference>
<dbReference type="PANTHER" id="PTHR39963:SF1">
    <property type="entry name" value="MNMC-LIKE METHYLTRANSFERASE DOMAIN-CONTAINING PROTEIN"/>
    <property type="match status" value="1"/>
</dbReference>
<dbReference type="Proteomes" id="UP000004703">
    <property type="component" value="Chromosome"/>
</dbReference>
<dbReference type="Gene3D" id="3.40.50.150">
    <property type="entry name" value="Vaccinia Virus protein VP39"/>
    <property type="match status" value="1"/>
</dbReference>
<reference evidence="2 3" key="2">
    <citation type="submission" date="2013-04" db="EMBL/GenBank/DDBJ databases">
        <authorList>
            <person name="Fiebig A."/>
            <person name="Pradella S."/>
            <person name="Wagner-Doebler I."/>
        </authorList>
    </citation>
    <scope>NUCLEOTIDE SEQUENCE [LARGE SCALE GENOMIC DNA]</scope>
    <source>
        <strain evidence="3">DSM 17067 / NCIMB 14079 / DFL-11</strain>
    </source>
</reference>
<dbReference type="InterPro" id="IPR029063">
    <property type="entry name" value="SAM-dependent_MTases_sf"/>
</dbReference>
<organism evidence="2 3">
    <name type="scientific">Roseibium alexandrii (strain DSM 17067 / NCIMB 14079 / DFL-11)</name>
    <name type="common">Labrenzia alexandrii</name>
    <dbReference type="NCBI Taxonomy" id="244592"/>
    <lineage>
        <taxon>Bacteria</taxon>
        <taxon>Pseudomonadati</taxon>
        <taxon>Pseudomonadota</taxon>
        <taxon>Alphaproteobacteria</taxon>
        <taxon>Hyphomicrobiales</taxon>
        <taxon>Stappiaceae</taxon>
        <taxon>Roseibium</taxon>
    </lineage>
</organism>
<protein>
    <recommendedName>
        <fullName evidence="1">MnmC-like methyltransferase domain-containing protein</fullName>
    </recommendedName>
</protein>
<proteinExistence type="predicted"/>
<dbReference type="AlphaFoldDB" id="A0A5E8H1C5"/>
<gene>
    <name evidence="2" type="ORF">SADFL11_3019</name>
</gene>
<comment type="caution">
    <text evidence="2">The sequence shown here is derived from an EMBL/GenBank/DDBJ whole genome shotgun (WGS) entry which is preliminary data.</text>
</comment>
<dbReference type="InterPro" id="IPR047785">
    <property type="entry name" value="tRNA_MNMC2"/>
</dbReference>
<dbReference type="GO" id="GO:0016645">
    <property type="term" value="F:oxidoreductase activity, acting on the CH-NH group of donors"/>
    <property type="evidence" value="ECO:0007669"/>
    <property type="project" value="InterPro"/>
</dbReference>
<dbReference type="Pfam" id="PF05430">
    <property type="entry name" value="Methyltransf_30"/>
    <property type="match status" value="1"/>
</dbReference>
<sequence length="254" mass="27555">MTDEEQRKTAAAFGPPELEWLDGDVPRAEGFGDTYFSKAGGLDETRHVFLSGNGLPERFEGREIFTIAEFGFGTGLNFLAAVQALESVANPPELTFISFELHPMTSAQLRRALAAFPELTDWAEKLTAIWSPQPGWNILQLGRVRLVLGVGDARVLIAELQNVPQVLEQAGFDALQVDAWFLDGFSPAKNPELWDGTLLGAAANLTASDGTLATYTSAGWVRRNLQAAGFDIGKVKGYAGKREMVIGQKAALRT</sequence>
<evidence type="ECO:0000259" key="1">
    <source>
        <dbReference type="Pfam" id="PF05430"/>
    </source>
</evidence>
<dbReference type="EMBL" id="ACCU02000003">
    <property type="protein sequence ID" value="EEE45730.1"/>
    <property type="molecule type" value="Genomic_DNA"/>
</dbReference>
<dbReference type="RefSeq" id="WP_008193887.1">
    <property type="nucleotide sequence ID" value="NZ_CM011002.1"/>
</dbReference>
<reference evidence="2 3" key="1">
    <citation type="submission" date="2008-01" db="EMBL/GenBank/DDBJ databases">
        <authorList>
            <person name="Wagner-Dobler I."/>
            <person name="Ferriera S."/>
            <person name="Johnson J."/>
            <person name="Kravitz S."/>
            <person name="Beeson K."/>
            <person name="Sutton G."/>
            <person name="Rogers Y.-H."/>
            <person name="Friedman R."/>
            <person name="Frazier M."/>
            <person name="Venter J.C."/>
        </authorList>
    </citation>
    <scope>NUCLEOTIDE SEQUENCE [LARGE SCALE GENOMIC DNA]</scope>
    <source>
        <strain evidence="3">DSM 17067 / NCIMB 14079 / DFL-11</strain>
    </source>
</reference>